<evidence type="ECO:0000256" key="1">
    <source>
        <dbReference type="ARBA" id="ARBA00007017"/>
    </source>
</evidence>
<dbReference type="GO" id="GO:0000785">
    <property type="term" value="C:chromatin"/>
    <property type="evidence" value="ECO:0007669"/>
    <property type="project" value="TreeGrafter"/>
</dbReference>
<dbReference type="InterPro" id="IPR019128">
    <property type="entry name" value="Dcc1"/>
</dbReference>
<dbReference type="OrthoDB" id="276989at2759"/>
<keyword evidence="4" id="KW-1185">Reference proteome</keyword>
<evidence type="ECO:0000256" key="2">
    <source>
        <dbReference type="ARBA" id="ARBA00022705"/>
    </source>
</evidence>
<dbReference type="GO" id="GO:0034088">
    <property type="term" value="P:maintenance of mitotic sister chromatid cohesion"/>
    <property type="evidence" value="ECO:0007669"/>
    <property type="project" value="TreeGrafter"/>
</dbReference>
<dbReference type="AlphaFoldDB" id="A0A0B7N6W1"/>
<dbReference type="PANTHER" id="PTHR13395:SF6">
    <property type="entry name" value="SISTER CHROMATID COHESION PROTEIN DCC1"/>
    <property type="match status" value="1"/>
</dbReference>
<dbReference type="PANTHER" id="PTHR13395">
    <property type="entry name" value="SISTER CHROMATID COHESION PROTEIN DCC1-RELATED"/>
    <property type="match status" value="1"/>
</dbReference>
<dbReference type="EMBL" id="LN731032">
    <property type="protein sequence ID" value="CEP14108.1"/>
    <property type="molecule type" value="Genomic_DNA"/>
</dbReference>
<sequence length="365" mass="41777">MASGKLVYKDKFEKNSYSLIELGSDELVDAFESSTKIAIKGLANDEAVLCTESKTFIIRQVNTSNTVLLVNTESTPDQHVIHGATTSTIELVPCTPRLNRIDTLLKESSYSGSENEPDIIKNKTLYSYHDLLSIIQASENQLLDALEAKAAFQLDGYYRLFDRNYLHHLFDLLVTNATVHSYDFAQMTLAQAKLCITEEMNAVDQEETVPDQVVVASINAFVTHRVDVNDDDTRLTFDDAKICRFLGEWLLSNPRAWELNDFLAVWQKLGHDVFKPKLQHLDGLYLLHGDQMETFIRYFPVADLPTDPRRRFASLFAEKFLWTGEEIEPFLMDLAPLSKEREHLLLKFTRASKRENTMYYTSKVK</sequence>
<keyword evidence="2" id="KW-0235">DNA replication</keyword>
<dbReference type="GO" id="GO:0000775">
    <property type="term" value="C:chromosome, centromeric region"/>
    <property type="evidence" value="ECO:0007669"/>
    <property type="project" value="TreeGrafter"/>
</dbReference>
<dbReference type="Proteomes" id="UP000054107">
    <property type="component" value="Unassembled WGS sequence"/>
</dbReference>
<dbReference type="STRING" id="35722.A0A0B7N6W1"/>
<comment type="similarity">
    <text evidence="1">Belongs to the DCC1 family.</text>
</comment>
<reference evidence="3 4" key="1">
    <citation type="submission" date="2014-09" db="EMBL/GenBank/DDBJ databases">
        <authorList>
            <person name="Ellenberger Sabrina"/>
        </authorList>
    </citation>
    <scope>NUCLEOTIDE SEQUENCE [LARGE SCALE GENOMIC DNA]</scope>
    <source>
        <strain evidence="3 4">CBS 412.66</strain>
    </source>
</reference>
<evidence type="ECO:0008006" key="5">
    <source>
        <dbReference type="Google" id="ProtNLM"/>
    </source>
</evidence>
<dbReference type="Pfam" id="PF09724">
    <property type="entry name" value="Dcc1"/>
    <property type="match status" value="1"/>
</dbReference>
<dbReference type="GO" id="GO:0006260">
    <property type="term" value="P:DNA replication"/>
    <property type="evidence" value="ECO:0007669"/>
    <property type="project" value="UniProtKB-KW"/>
</dbReference>
<evidence type="ECO:0000313" key="3">
    <source>
        <dbReference type="EMBL" id="CEP14108.1"/>
    </source>
</evidence>
<protein>
    <recommendedName>
        <fullName evidence="5">Sister chromatid cohesion protein DCC1</fullName>
    </recommendedName>
</protein>
<proteinExistence type="inferred from homology"/>
<dbReference type="GO" id="GO:0031390">
    <property type="term" value="C:Ctf18 RFC-like complex"/>
    <property type="evidence" value="ECO:0007669"/>
    <property type="project" value="InterPro"/>
</dbReference>
<name>A0A0B7N6W1_9FUNG</name>
<organism evidence="3 4">
    <name type="scientific">Parasitella parasitica</name>
    <dbReference type="NCBI Taxonomy" id="35722"/>
    <lineage>
        <taxon>Eukaryota</taxon>
        <taxon>Fungi</taxon>
        <taxon>Fungi incertae sedis</taxon>
        <taxon>Mucoromycota</taxon>
        <taxon>Mucoromycotina</taxon>
        <taxon>Mucoromycetes</taxon>
        <taxon>Mucorales</taxon>
        <taxon>Mucorineae</taxon>
        <taxon>Mucoraceae</taxon>
        <taxon>Parasitella</taxon>
    </lineage>
</organism>
<gene>
    <name evidence="3" type="primary">PARPA_08271.1 scaffold 32756</name>
</gene>
<accession>A0A0B7N6W1</accession>
<evidence type="ECO:0000313" key="4">
    <source>
        <dbReference type="Proteomes" id="UP000054107"/>
    </source>
</evidence>